<accession>A0ABT0KM87</accession>
<name>A0ABT0KM87_9GAMM</name>
<dbReference type="InterPro" id="IPR005361">
    <property type="entry name" value="UPF0158"/>
</dbReference>
<protein>
    <submittedName>
        <fullName evidence="1">Uncharacterized protein</fullName>
    </submittedName>
</protein>
<sequence>MNIKFSDALDLFELVNFGAPFDHEGYICKESGKTYFYSEFGDNEEELPADINDEKYLAIPHKTELNLGNNLAFDFTLEHLPTEYENVRSIFNRKGAYAKFKTLLESADKIEEWYKYELKRTEEALQEWCAEQGVTQISANKLSINR</sequence>
<dbReference type="RefSeq" id="WP_248955179.1">
    <property type="nucleotide sequence ID" value="NZ_JAKIKU010000003.1"/>
</dbReference>
<evidence type="ECO:0000313" key="1">
    <source>
        <dbReference type="EMBL" id="MCL1044962.1"/>
    </source>
</evidence>
<organism evidence="1 2">
    <name type="scientific">Shewanella electrodiphila</name>
    <dbReference type="NCBI Taxonomy" id="934143"/>
    <lineage>
        <taxon>Bacteria</taxon>
        <taxon>Pseudomonadati</taxon>
        <taxon>Pseudomonadota</taxon>
        <taxon>Gammaproteobacteria</taxon>
        <taxon>Alteromonadales</taxon>
        <taxon>Shewanellaceae</taxon>
        <taxon>Shewanella</taxon>
    </lineage>
</organism>
<dbReference type="EMBL" id="JAKIKU010000003">
    <property type="protein sequence ID" value="MCL1044962.1"/>
    <property type="molecule type" value="Genomic_DNA"/>
</dbReference>
<evidence type="ECO:0000313" key="2">
    <source>
        <dbReference type="Proteomes" id="UP001202134"/>
    </source>
</evidence>
<reference evidence="1 2" key="1">
    <citation type="submission" date="2022-01" db="EMBL/GenBank/DDBJ databases">
        <title>Whole genome-based taxonomy of the Shewanellaceae.</title>
        <authorList>
            <person name="Martin-Rodriguez A.J."/>
        </authorList>
    </citation>
    <scope>NUCLEOTIDE SEQUENCE [LARGE SCALE GENOMIC DNA]</scope>
    <source>
        <strain evidence="1 2">DSM 24955</strain>
    </source>
</reference>
<dbReference type="Proteomes" id="UP001202134">
    <property type="component" value="Unassembled WGS sequence"/>
</dbReference>
<comment type="caution">
    <text evidence="1">The sequence shown here is derived from an EMBL/GenBank/DDBJ whole genome shotgun (WGS) entry which is preliminary data.</text>
</comment>
<gene>
    <name evidence="1" type="ORF">L2737_06415</name>
</gene>
<keyword evidence="2" id="KW-1185">Reference proteome</keyword>
<proteinExistence type="predicted"/>
<dbReference type="Pfam" id="PF03682">
    <property type="entry name" value="UPF0158"/>
    <property type="match status" value="1"/>
</dbReference>